<keyword evidence="2" id="KW-1185">Reference proteome</keyword>
<dbReference type="Proteomes" id="UP001596086">
    <property type="component" value="Unassembled WGS sequence"/>
</dbReference>
<evidence type="ECO:0008006" key="3">
    <source>
        <dbReference type="Google" id="ProtNLM"/>
    </source>
</evidence>
<sequence length="737" mass="75195">MSTIQDKIAQAKAAGYSDAEIAGHLSASPEYADKIKAATTAGYKPEDIVGHLSGKPAASAAAAPAAAPGSTGGAGNFLAESAAGFGAGAGTGLGKLALGAQRLYGKLLTAVDDVMPGKPAPTLSNLVTGKKPTSSLSRIANWLTDDADAGKARLDAQNAPYKAASPIANGAGEIGGQIVATLPVGGLLPAAMRTAAGAKGVVGVLPRAGLAAGAGAAYGGVTGAASSNADTFGGMLADGAIGAGSGAVFGGISSPVGAGIAAVGRNMKQRLSGTAAAEFAQQKIAEALSRDANGSYFTSGAGNPLTQIAARFGKLGDEARLVDAGGKNTNQLLDTLATLPGRTKQAVSIAQRQRAASAGDRMRQAADDALGTQGQRLDSTVDSLIARRERDSAPLYNQLRQINVMPSANLADIIQNAEALGVTRVGREIATARQMPFTLDAARPAQWNMGDLDHVKQGIDHVLQSSKAIGKDGRLTPVGEAYVQLKNALVGEMDQVTTNPRTGVSLYRQAREAFSEPSKLIDAGEAGLKSINLDESSIQSMVKSMSPNELQAFRIGAYDGLREKLGNLGGRTNIQNMWQNQSMQEKLRAIFGTERAYRQFAAGVGREEQLKGLQSVGRGSQTAARLAGAEDLGMSAMSDVGSAVGAAKTGNLLSALASGKKAWSRVALPQTVRDQMGNMLLSRGGEGAQTLNSLAPLIQSINTRNMLLSNGVGVLGGEIGAGLTIPSVPAVQQLPRQ</sequence>
<evidence type="ECO:0000313" key="1">
    <source>
        <dbReference type="EMBL" id="MFC5550718.1"/>
    </source>
</evidence>
<evidence type="ECO:0000313" key="2">
    <source>
        <dbReference type="Proteomes" id="UP001596086"/>
    </source>
</evidence>
<organism evidence="1 2">
    <name type="scientific">Massilia aerilata</name>
    <dbReference type="NCBI Taxonomy" id="453817"/>
    <lineage>
        <taxon>Bacteria</taxon>
        <taxon>Pseudomonadati</taxon>
        <taxon>Pseudomonadota</taxon>
        <taxon>Betaproteobacteria</taxon>
        <taxon>Burkholderiales</taxon>
        <taxon>Oxalobacteraceae</taxon>
        <taxon>Telluria group</taxon>
        <taxon>Massilia</taxon>
    </lineage>
</organism>
<dbReference type="RefSeq" id="WP_379773751.1">
    <property type="nucleotide sequence ID" value="NZ_JBHSMZ010000016.1"/>
</dbReference>
<reference evidence="2" key="1">
    <citation type="journal article" date="2019" name="Int. J. Syst. Evol. Microbiol.">
        <title>The Global Catalogue of Microorganisms (GCM) 10K type strain sequencing project: providing services to taxonomists for standard genome sequencing and annotation.</title>
        <authorList>
            <consortium name="The Broad Institute Genomics Platform"/>
            <consortium name="The Broad Institute Genome Sequencing Center for Infectious Disease"/>
            <person name="Wu L."/>
            <person name="Ma J."/>
        </authorList>
    </citation>
    <scope>NUCLEOTIDE SEQUENCE [LARGE SCALE GENOMIC DNA]</scope>
    <source>
        <strain evidence="2">CGMCC 4.5798</strain>
    </source>
</reference>
<protein>
    <recommendedName>
        <fullName evidence="3">DNA transfer protein</fullName>
    </recommendedName>
</protein>
<accession>A0ABW0S659</accession>
<gene>
    <name evidence="1" type="ORF">ACFPO9_19550</name>
</gene>
<name>A0ABW0S659_9BURK</name>
<proteinExistence type="predicted"/>
<comment type="caution">
    <text evidence="1">The sequence shown here is derived from an EMBL/GenBank/DDBJ whole genome shotgun (WGS) entry which is preliminary data.</text>
</comment>
<dbReference type="EMBL" id="JBHSMZ010000016">
    <property type="protein sequence ID" value="MFC5550718.1"/>
    <property type="molecule type" value="Genomic_DNA"/>
</dbReference>